<proteinExistence type="predicted"/>
<dbReference type="Pfam" id="PF13193">
    <property type="entry name" value="AMP-binding_C"/>
    <property type="match status" value="1"/>
</dbReference>
<dbReference type="InterPro" id="IPR042099">
    <property type="entry name" value="ANL_N_sf"/>
</dbReference>
<dbReference type="PANTHER" id="PTHR45527">
    <property type="entry name" value="NONRIBOSOMAL PEPTIDE SYNTHETASE"/>
    <property type="match status" value="1"/>
</dbReference>
<dbReference type="InterPro" id="IPR020806">
    <property type="entry name" value="PKS_PP-bd"/>
</dbReference>
<keyword evidence="7" id="KW-1185">Reference proteome</keyword>
<dbReference type="InterPro" id="IPR025110">
    <property type="entry name" value="AMP-bd_C"/>
</dbReference>
<dbReference type="InterPro" id="IPR029058">
    <property type="entry name" value="AB_hydrolase_fold"/>
</dbReference>
<evidence type="ECO:0000256" key="2">
    <source>
        <dbReference type="ARBA" id="ARBA00022450"/>
    </source>
</evidence>
<keyword evidence="3" id="KW-0597">Phosphoprotein</keyword>
<dbReference type="InterPro" id="IPR009081">
    <property type="entry name" value="PP-bd_ACP"/>
</dbReference>
<evidence type="ECO:0000313" key="7">
    <source>
        <dbReference type="Proteomes" id="UP001160499"/>
    </source>
</evidence>
<dbReference type="InterPro" id="IPR023213">
    <property type="entry name" value="CAT-like_dom_sf"/>
</dbReference>
<dbReference type="Gene3D" id="3.30.559.30">
    <property type="entry name" value="Nonribosomal peptide synthetase, condensation domain"/>
    <property type="match status" value="2"/>
</dbReference>
<gene>
    <name evidence="6" type="ORF">M2283_009871</name>
</gene>
<feature type="domain" description="Carrier" evidence="5">
    <location>
        <begin position="1539"/>
        <end position="1614"/>
    </location>
</feature>
<dbReference type="InterPro" id="IPR020845">
    <property type="entry name" value="AMP-binding_CS"/>
</dbReference>
<dbReference type="Gene3D" id="3.40.50.12780">
    <property type="entry name" value="N-terminal domain of ligase-like"/>
    <property type="match status" value="1"/>
</dbReference>
<reference evidence="6 7" key="1">
    <citation type="submission" date="2023-04" db="EMBL/GenBank/DDBJ databases">
        <title>Forest soil microbial communities from Buena Vista Peninsula, Colon Province, Panama.</title>
        <authorList>
            <person name="Bouskill N."/>
        </authorList>
    </citation>
    <scope>NUCLEOTIDE SEQUENCE [LARGE SCALE GENOMIC DNA]</scope>
    <source>
        <strain evidence="6 7">GGS1</strain>
    </source>
</reference>
<dbReference type="SUPFAM" id="SSF47336">
    <property type="entry name" value="ACP-like"/>
    <property type="match status" value="2"/>
</dbReference>
<protein>
    <submittedName>
        <fullName evidence="6">Amino acid adenylation domain-containing protein</fullName>
    </submittedName>
</protein>
<dbReference type="InterPro" id="IPR010071">
    <property type="entry name" value="AA_adenyl_dom"/>
</dbReference>
<name>A0ABT6M320_9ACTN</name>
<dbReference type="CDD" id="cd19544">
    <property type="entry name" value="E-C_NRPS"/>
    <property type="match status" value="1"/>
</dbReference>
<evidence type="ECO:0000313" key="6">
    <source>
        <dbReference type="EMBL" id="MDH6222520.1"/>
    </source>
</evidence>
<evidence type="ECO:0000256" key="4">
    <source>
        <dbReference type="SAM" id="MobiDB-lite"/>
    </source>
</evidence>
<dbReference type="PROSITE" id="PS50075">
    <property type="entry name" value="CARRIER"/>
    <property type="match status" value="2"/>
</dbReference>
<dbReference type="CDD" id="cd17643">
    <property type="entry name" value="A_NRPS_Cytc1-like"/>
    <property type="match status" value="1"/>
</dbReference>
<dbReference type="InterPro" id="IPR036736">
    <property type="entry name" value="ACP-like_sf"/>
</dbReference>
<sequence>MAEREATRSELMAGQLGIWHAQQLAPDDPRYNIGEYFEFRGPLDLTAFEEALRRTLREVDAFHLRFGGDGADVWQVVGDRDDWTLCRVDVSAEADPRAAAAEWMRADMGCPVDLQEGPLFTSALLTVGDDHYFCYQRCHHIAIDGFSGSVILARVAQVYDALTVGGDPDEGRLAPVSVLFEDEGAYRASADRAADEVYWRETLAQPPAPLDFGGRGTAGARSRATVRATHPIGPAGTEALREAARGLRTSLSGLVIAASAVYVHRVTGAEDFLVGIPVLGRPGSRRLRIPGMTSNVLPVRCRVQAGMSLGEVAAEVTASVRRGLRHQRYRYEDMLRDLRLVERGTLADFRVNVMSFDHSAMSFGGCVVSGRNLSNGPVDDVSLAVYDRRGGDGMEIVVDAAADRYDAHDVGEHVDRFRRVLDWAVRSGADATVGDAELLGDTERGRVLALGSRPAPTVSGAALPELFEAQVARAPGATALTHGAQALSYGELNARANRLARLLRFRGAGPDTRVAVVLERSAGLVVAILATLKVGAAYVPVDPGYPPERIASLLEDSMPLLAVTDTASAGAVSGGVPVVVSDDPGTAEWLAGLSGANLTPGVDARQPAYVIFTSGSTGRPKGVAVTHGSVVSLLAATRERFAFGPQDVWTLFHSFAFDFSVWELWGALLHGGRLVVVPFSVSRSPAQFLALLVSERITVLNQTPSAFYQLVRADEQAPRLSARLELRTVVLGGEALDHARLQGWFARHGAKSPSLVNMYGITETTVHASCQELPVESGSARASSVIGPPLPGLEAYVLDARLRPVPVGVAGDLHLAGAQLAHGYLGRPGLTAERFVACPFGEQGRRMYRTGDVVRWNREGRLEYLGRSDSQVKVRGFRIEPGEVEARLAAHTTVGEAAVVVREDSPGDRRLVGYTTSAGGLDIAELRAWVAAALPEHMVPAAFVELPALPLTVNGKLDRAALPAPDYAAPHDGAHREAATPDEELLCTTFAQVLGVDRVGVDDNFFELGGHSLLVVQLVEALRAQGIRLDVRAVFSAPTAAGLASALGAPGAATEVPPNLVTPGTRAITPEMLTLVELTQGEIDRVLTTVPEGAADVQDIYPLTSLQEGMLFHHALAQEGDPYVISGLLAVDSRERLDAFLDALHKAVERHDVLRTAVVWRGLPLPVQVVRRRAELPVRWLGQGSAADLASAVDARRYRMDLEAAPLLRVSTMFDAEHGRWLVSLLLHHLVDDNTSLQFLLAEIGAHMAGTGGRLPDPVPYRTVVARSLLDAQEAEHDGFFRRMLDGVTGPTAPFGVLDVQGNGLGVDEARTWLDTELAARVRGTARAAGVSPATLFHVAWGRALARTTGQDDAVFGTVLFGRGGAHAQRGIGAFINTLPVRVAAGARDAAACVRSTHRLLAELMRHEHASLARAQRCGAVDAGLPLFTTVLNYRHATSVVLEPGVTEIVPGVTLLAGEERTNYPVFLSVDDSADGFLLVAQALPSIGTDWVRTALVEALHHVVSELESTPDSPTRDHTLPKTTAPTLPPLPAPRVGRVTPPGSEAVLSKLFAEILDIPSVGADDDFFALGGHSLLALRMTGRVLAALDIELPVRALFENPTVAGLARRLNLASEQPPKDSPLPHTACP</sequence>
<dbReference type="NCBIfam" id="TIGR01733">
    <property type="entry name" value="AA-adenyl-dom"/>
    <property type="match status" value="1"/>
</dbReference>
<dbReference type="RefSeq" id="WP_280883139.1">
    <property type="nucleotide sequence ID" value="NZ_JARXVH010000035.1"/>
</dbReference>
<comment type="cofactor">
    <cofactor evidence="1">
        <name>pantetheine 4'-phosphate</name>
        <dbReference type="ChEBI" id="CHEBI:47942"/>
    </cofactor>
</comment>
<dbReference type="EMBL" id="JARXVH010000035">
    <property type="protein sequence ID" value="MDH6222520.1"/>
    <property type="molecule type" value="Genomic_DNA"/>
</dbReference>
<evidence type="ECO:0000259" key="5">
    <source>
        <dbReference type="PROSITE" id="PS50075"/>
    </source>
</evidence>
<dbReference type="SUPFAM" id="SSF56801">
    <property type="entry name" value="Acetyl-CoA synthetase-like"/>
    <property type="match status" value="1"/>
</dbReference>
<evidence type="ECO:0000256" key="3">
    <source>
        <dbReference type="ARBA" id="ARBA00022553"/>
    </source>
</evidence>
<feature type="region of interest" description="Disordered" evidence="4">
    <location>
        <begin position="1507"/>
        <end position="1535"/>
    </location>
</feature>
<feature type="domain" description="Carrier" evidence="5">
    <location>
        <begin position="977"/>
        <end position="1051"/>
    </location>
</feature>
<dbReference type="SMART" id="SM00823">
    <property type="entry name" value="PKS_PP"/>
    <property type="match status" value="2"/>
</dbReference>
<organism evidence="6 7">
    <name type="scientific">Streptomyces pseudovenezuelae</name>
    <dbReference type="NCBI Taxonomy" id="67350"/>
    <lineage>
        <taxon>Bacteria</taxon>
        <taxon>Bacillati</taxon>
        <taxon>Actinomycetota</taxon>
        <taxon>Actinomycetes</taxon>
        <taxon>Kitasatosporales</taxon>
        <taxon>Streptomycetaceae</taxon>
        <taxon>Streptomyces</taxon>
        <taxon>Streptomyces aurantiacus group</taxon>
    </lineage>
</organism>
<dbReference type="InterPro" id="IPR001242">
    <property type="entry name" value="Condensation_dom"/>
</dbReference>
<dbReference type="Pfam" id="PF00668">
    <property type="entry name" value="Condensation"/>
    <property type="match status" value="2"/>
</dbReference>
<dbReference type="Proteomes" id="UP001160499">
    <property type="component" value="Unassembled WGS sequence"/>
</dbReference>
<dbReference type="SUPFAM" id="SSF52777">
    <property type="entry name" value="CoA-dependent acyltransferases"/>
    <property type="match status" value="4"/>
</dbReference>
<dbReference type="InterPro" id="IPR006162">
    <property type="entry name" value="Ppantetheine_attach_site"/>
</dbReference>
<dbReference type="Gene3D" id="3.30.559.10">
    <property type="entry name" value="Chloramphenicol acetyltransferase-like domain"/>
    <property type="match status" value="2"/>
</dbReference>
<dbReference type="PROSITE" id="PS00455">
    <property type="entry name" value="AMP_BINDING"/>
    <property type="match status" value="1"/>
</dbReference>
<comment type="caution">
    <text evidence="6">The sequence shown here is derived from an EMBL/GenBank/DDBJ whole genome shotgun (WGS) entry which is preliminary data.</text>
</comment>
<dbReference type="Pfam" id="PF00550">
    <property type="entry name" value="PP-binding"/>
    <property type="match status" value="2"/>
</dbReference>
<dbReference type="Gene3D" id="3.40.50.1820">
    <property type="entry name" value="alpha/beta hydrolase"/>
    <property type="match status" value="2"/>
</dbReference>
<evidence type="ECO:0000256" key="1">
    <source>
        <dbReference type="ARBA" id="ARBA00001957"/>
    </source>
</evidence>
<dbReference type="PROSITE" id="PS00012">
    <property type="entry name" value="PHOSPHOPANTETHEINE"/>
    <property type="match status" value="2"/>
</dbReference>
<dbReference type="InterPro" id="IPR045851">
    <property type="entry name" value="AMP-bd_C_sf"/>
</dbReference>
<dbReference type="InterPro" id="IPR000873">
    <property type="entry name" value="AMP-dep_synth/lig_dom"/>
</dbReference>
<keyword evidence="2" id="KW-0596">Phosphopantetheine</keyword>
<dbReference type="Gene3D" id="3.30.300.30">
    <property type="match status" value="1"/>
</dbReference>
<accession>A0ABT6M320</accession>
<dbReference type="Pfam" id="PF00501">
    <property type="entry name" value="AMP-binding"/>
    <property type="match status" value="1"/>
</dbReference>
<dbReference type="PANTHER" id="PTHR45527:SF14">
    <property type="entry name" value="PLIPASTATIN SYNTHASE SUBUNIT B"/>
    <property type="match status" value="1"/>
</dbReference>